<keyword evidence="3" id="KW-1185">Reference proteome</keyword>
<accession>A0ABV8C6U0</accession>
<organism evidence="2 3">
    <name type="scientific">Lentzea rhizosphaerae</name>
    <dbReference type="NCBI Taxonomy" id="2041025"/>
    <lineage>
        <taxon>Bacteria</taxon>
        <taxon>Bacillati</taxon>
        <taxon>Actinomycetota</taxon>
        <taxon>Actinomycetes</taxon>
        <taxon>Pseudonocardiales</taxon>
        <taxon>Pseudonocardiaceae</taxon>
        <taxon>Lentzea</taxon>
    </lineage>
</organism>
<name>A0ABV8C6U0_9PSEU</name>
<sequence>MFMIDLGAESYYSVLGVPPNATAAQIRQARDGLIRELRTRQRREPTRRGELDERQRVINAAGEELVRPARRAQYDQENAHLRFFTVRPAAAPMFTDHADRTAVLHRALRDHLASQGVELPPLSDVDRTDFTADHSPNRLLDELLAQGGRQCHSTK</sequence>
<evidence type="ECO:0000259" key="1">
    <source>
        <dbReference type="PROSITE" id="PS50076"/>
    </source>
</evidence>
<proteinExistence type="predicted"/>
<protein>
    <submittedName>
        <fullName evidence="2">J domain-containing protein</fullName>
    </submittedName>
</protein>
<dbReference type="Gene3D" id="1.10.287.110">
    <property type="entry name" value="DnaJ domain"/>
    <property type="match status" value="1"/>
</dbReference>
<evidence type="ECO:0000313" key="2">
    <source>
        <dbReference type="EMBL" id="MFC3897706.1"/>
    </source>
</evidence>
<dbReference type="Proteomes" id="UP001595690">
    <property type="component" value="Unassembled WGS sequence"/>
</dbReference>
<comment type="caution">
    <text evidence="2">The sequence shown here is derived from an EMBL/GenBank/DDBJ whole genome shotgun (WGS) entry which is preliminary data.</text>
</comment>
<dbReference type="InterPro" id="IPR036869">
    <property type="entry name" value="J_dom_sf"/>
</dbReference>
<dbReference type="PROSITE" id="PS50076">
    <property type="entry name" value="DNAJ_2"/>
    <property type="match status" value="1"/>
</dbReference>
<dbReference type="RefSeq" id="WP_382379189.1">
    <property type="nucleotide sequence ID" value="NZ_JBHRZI010000040.1"/>
</dbReference>
<reference evidence="3" key="1">
    <citation type="journal article" date="2019" name="Int. J. Syst. Evol. Microbiol.">
        <title>The Global Catalogue of Microorganisms (GCM) 10K type strain sequencing project: providing services to taxonomists for standard genome sequencing and annotation.</title>
        <authorList>
            <consortium name="The Broad Institute Genomics Platform"/>
            <consortium name="The Broad Institute Genome Sequencing Center for Infectious Disease"/>
            <person name="Wu L."/>
            <person name="Ma J."/>
        </authorList>
    </citation>
    <scope>NUCLEOTIDE SEQUENCE [LARGE SCALE GENOMIC DNA]</scope>
    <source>
        <strain evidence="3">CGMCC 4.7405</strain>
    </source>
</reference>
<gene>
    <name evidence="2" type="ORF">ACFOWZ_40075</name>
</gene>
<feature type="domain" description="J" evidence="1">
    <location>
        <begin position="10"/>
        <end position="78"/>
    </location>
</feature>
<dbReference type="InterPro" id="IPR001623">
    <property type="entry name" value="DnaJ_domain"/>
</dbReference>
<evidence type="ECO:0000313" key="3">
    <source>
        <dbReference type="Proteomes" id="UP001595690"/>
    </source>
</evidence>
<dbReference type="EMBL" id="JBHRZI010000040">
    <property type="protein sequence ID" value="MFC3897706.1"/>
    <property type="molecule type" value="Genomic_DNA"/>
</dbReference>
<dbReference type="SUPFAM" id="SSF46565">
    <property type="entry name" value="Chaperone J-domain"/>
    <property type="match status" value="1"/>
</dbReference>